<evidence type="ECO:0000313" key="2">
    <source>
        <dbReference type="Proteomes" id="UP001177943"/>
    </source>
</evidence>
<dbReference type="KEGG" id="pwn:QNH46_20650"/>
<dbReference type="RefSeq" id="WP_283925828.1">
    <property type="nucleotide sequence ID" value="NZ_CP126084.1"/>
</dbReference>
<reference evidence="1" key="1">
    <citation type="submission" date="2023-05" db="EMBL/GenBank/DDBJ databases">
        <title>Comparative genomics of Bacillaceae isolates and their secondary metabolite potential.</title>
        <authorList>
            <person name="Song L."/>
            <person name="Nielsen L.J."/>
            <person name="Mohite O."/>
            <person name="Xu X."/>
            <person name="Weber T."/>
            <person name="Kovacs A.T."/>
        </authorList>
    </citation>
    <scope>NUCLEOTIDE SEQUENCE</scope>
    <source>
        <strain evidence="1">B2_4</strain>
    </source>
</reference>
<organism evidence="1 2">
    <name type="scientific">Paenibacillus woosongensis</name>
    <dbReference type="NCBI Taxonomy" id="307580"/>
    <lineage>
        <taxon>Bacteria</taxon>
        <taxon>Bacillati</taxon>
        <taxon>Bacillota</taxon>
        <taxon>Bacilli</taxon>
        <taxon>Bacillales</taxon>
        <taxon>Paenibacillaceae</taxon>
        <taxon>Paenibacillus</taxon>
    </lineage>
</organism>
<gene>
    <name evidence="1" type="ORF">QNH46_20650</name>
</gene>
<proteinExistence type="predicted"/>
<protein>
    <submittedName>
        <fullName evidence="1">Uncharacterized protein</fullName>
    </submittedName>
</protein>
<sequence>MSFAIIGGGSGGGNSWATAVAATAVKVSGSDYGDCGGYYGCNDYSDYSD</sequence>
<dbReference type="AlphaFoldDB" id="A0AA95I9T7"/>
<accession>A0AA95I9T7</accession>
<dbReference type="EMBL" id="CP126084">
    <property type="protein sequence ID" value="WHX48455.1"/>
    <property type="molecule type" value="Genomic_DNA"/>
</dbReference>
<evidence type="ECO:0000313" key="1">
    <source>
        <dbReference type="EMBL" id="WHX48455.1"/>
    </source>
</evidence>
<name>A0AA95I9T7_9BACL</name>
<dbReference type="Proteomes" id="UP001177943">
    <property type="component" value="Chromosome"/>
</dbReference>